<dbReference type="InterPro" id="IPR007351">
    <property type="entry name" value="YjbR"/>
</dbReference>
<organism evidence="1 2">
    <name type="scientific">Phenylobacterium glaciei</name>
    <dbReference type="NCBI Taxonomy" id="2803784"/>
    <lineage>
        <taxon>Bacteria</taxon>
        <taxon>Pseudomonadati</taxon>
        <taxon>Pseudomonadota</taxon>
        <taxon>Alphaproteobacteria</taxon>
        <taxon>Caulobacterales</taxon>
        <taxon>Caulobacteraceae</taxon>
        <taxon>Phenylobacterium</taxon>
    </lineage>
</organism>
<dbReference type="GO" id="GO:0003677">
    <property type="term" value="F:DNA binding"/>
    <property type="evidence" value="ECO:0007669"/>
    <property type="project" value="UniProtKB-KW"/>
</dbReference>
<dbReference type="EMBL" id="JAGSGD010000001">
    <property type="protein sequence ID" value="MBR7621368.1"/>
    <property type="molecule type" value="Genomic_DNA"/>
</dbReference>
<evidence type="ECO:0000313" key="1">
    <source>
        <dbReference type="EMBL" id="MBR7621368.1"/>
    </source>
</evidence>
<dbReference type="RefSeq" id="WP_215342476.1">
    <property type="nucleotide sequence ID" value="NZ_JAGSGD010000001.1"/>
</dbReference>
<dbReference type="InterPro" id="IPR058532">
    <property type="entry name" value="YjbR/MT2646/Rv2570-like"/>
</dbReference>
<dbReference type="Gene3D" id="3.90.1150.30">
    <property type="match status" value="1"/>
</dbReference>
<dbReference type="Proteomes" id="UP000622580">
    <property type="component" value="Unassembled WGS sequence"/>
</dbReference>
<gene>
    <name evidence="1" type="ORF">JKL49_18385</name>
</gene>
<dbReference type="InterPro" id="IPR038056">
    <property type="entry name" value="YjbR-like_sf"/>
</dbReference>
<dbReference type="SUPFAM" id="SSF142906">
    <property type="entry name" value="YjbR-like"/>
    <property type="match status" value="1"/>
</dbReference>
<keyword evidence="2" id="KW-1185">Reference proteome</keyword>
<protein>
    <submittedName>
        <fullName evidence="1">MmcQ/YjbR family DNA-binding protein</fullName>
    </submittedName>
</protein>
<proteinExistence type="predicted"/>
<evidence type="ECO:0000313" key="2">
    <source>
        <dbReference type="Proteomes" id="UP000622580"/>
    </source>
</evidence>
<dbReference type="PANTHER" id="PTHR35145">
    <property type="entry name" value="CYTOPLASMIC PROTEIN-RELATED"/>
    <property type="match status" value="1"/>
</dbReference>
<name>A0A941D753_9CAUL</name>
<accession>A0A941D753</accession>
<sequence length="112" mass="11938">MTPGEIDTACLALTGATKVVQWGGSEVYKVGGRIFAIAGLAGGLMFKVTDLAYEVMTQSGMARPAPYLARAKWVSFDDPAALDPDEVVDWLKTAHGLIAAKLTRKQRAELGL</sequence>
<dbReference type="AlphaFoldDB" id="A0A941D753"/>
<dbReference type="Pfam" id="PF04237">
    <property type="entry name" value="YjbR"/>
    <property type="match status" value="1"/>
</dbReference>
<comment type="caution">
    <text evidence="1">The sequence shown here is derived from an EMBL/GenBank/DDBJ whole genome shotgun (WGS) entry which is preliminary data.</text>
</comment>
<reference evidence="1" key="1">
    <citation type="submission" date="2021-04" db="EMBL/GenBank/DDBJ databases">
        <title>Draft genome assembly of strain Phenylobacterium sp. 20VBR1 using MiniION and Illumina platforms.</title>
        <authorList>
            <person name="Thomas F.A."/>
            <person name="Krishnan K.P."/>
            <person name="Sinha R.K."/>
        </authorList>
    </citation>
    <scope>NUCLEOTIDE SEQUENCE</scope>
    <source>
        <strain evidence="1">20VBR1</strain>
    </source>
</reference>
<keyword evidence="1" id="KW-0238">DNA-binding</keyword>
<dbReference type="PANTHER" id="PTHR35145:SF1">
    <property type="entry name" value="CYTOPLASMIC PROTEIN"/>
    <property type="match status" value="1"/>
</dbReference>